<reference evidence="7 8" key="1">
    <citation type="submission" date="2018-03" db="EMBL/GenBank/DDBJ databases">
        <title>The ancient ancestry and fast evolution of plastids.</title>
        <authorList>
            <person name="Moore K.R."/>
            <person name="Magnabosco C."/>
            <person name="Momper L."/>
            <person name="Gold D.A."/>
            <person name="Bosak T."/>
            <person name="Fournier G.P."/>
        </authorList>
    </citation>
    <scope>NUCLEOTIDE SEQUENCE [LARGE SCALE GENOMIC DNA]</scope>
    <source>
        <strain evidence="7 8">CCALA 016</strain>
    </source>
</reference>
<evidence type="ECO:0000313" key="7">
    <source>
        <dbReference type="EMBL" id="PSF35790.1"/>
    </source>
</evidence>
<feature type="domain" description="Haemolysin activator HlyB C-terminal" evidence="5">
    <location>
        <begin position="180"/>
        <end position="490"/>
    </location>
</feature>
<dbReference type="RefSeq" id="WP_106457755.1">
    <property type="nucleotide sequence ID" value="NZ_PXOH01000017.1"/>
</dbReference>
<name>A0A2T1LVW7_9CHRO</name>
<proteinExistence type="predicted"/>
<sequence length="535" mass="59348">MKFRLISNLIITLLLICSTPSKAQNLSHPSLNLEEKETFFQIQIRSIEILGSSAFTSAQLQEVVKEFIGSEATSENLLAIRSAITELYISKGFNSTAAFLPPEQDISQGNITIQVIEGAIEKVNIEGTKRLRRSYILERLPSLNKIPLNEQTLYKELQLLAINPLIEKLNAELSPGSVDGLSILKLSINEEDTFKVGVLLNNGRSPAIGSFQRVIQIAEASLFGGGESLAITYQNTDGSNGVGLDFSLPVNAKNGRLGITYIYQSNRLIEKPVNLLDLETDAQNYEIGFRQPILKTLNQEFSLGLAFNRNESSSFFEGKRFRISPGQDEYGRTRISALRFSQDYLTRTFNEVFAISSQFNFGVEVFNITKGLEPDSQFFSWQLRSYYARLLASDFSLILKTNLQIADQALVPDEQFRLGGIESVRGYRQDLSISDNGFFGSAELRVPVLRIPQVNGVLEIAPFVDGGIGWNNGDRFSPIASGLASVGVGLVYQMSDLGLAGGLSASVYYGIPLIRVVRVENYENSIYFSIIWRGF</sequence>
<comment type="caution">
    <text evidence="7">The sequence shown here is derived from an EMBL/GenBank/DDBJ whole genome shotgun (WGS) entry which is preliminary data.</text>
</comment>
<reference evidence="7 8" key="2">
    <citation type="submission" date="2018-03" db="EMBL/GenBank/DDBJ databases">
        <authorList>
            <person name="Keele B.F."/>
        </authorList>
    </citation>
    <scope>NUCLEOTIDE SEQUENCE [LARGE SCALE GENOMIC DNA]</scope>
    <source>
        <strain evidence="7 8">CCALA 016</strain>
    </source>
</reference>
<feature type="domain" description="Polypeptide-transport-associated ShlB-type" evidence="6">
    <location>
        <begin position="43"/>
        <end position="118"/>
    </location>
</feature>
<feature type="chain" id="PRO_5015548969" evidence="4">
    <location>
        <begin position="24"/>
        <end position="535"/>
    </location>
</feature>
<evidence type="ECO:0000256" key="3">
    <source>
        <dbReference type="ARBA" id="ARBA00023237"/>
    </source>
</evidence>
<evidence type="ECO:0000259" key="5">
    <source>
        <dbReference type="Pfam" id="PF03865"/>
    </source>
</evidence>
<feature type="signal peptide" evidence="4">
    <location>
        <begin position="1"/>
        <end position="23"/>
    </location>
</feature>
<evidence type="ECO:0000256" key="1">
    <source>
        <dbReference type="ARBA" id="ARBA00022452"/>
    </source>
</evidence>
<dbReference type="PANTHER" id="PTHR34597">
    <property type="entry name" value="SLR1661 PROTEIN"/>
    <property type="match status" value="1"/>
</dbReference>
<dbReference type="InterPro" id="IPR013686">
    <property type="entry name" value="Polypept-transport_assoc_ShlB"/>
</dbReference>
<dbReference type="InterPro" id="IPR051544">
    <property type="entry name" value="TPS_OM_transporter"/>
</dbReference>
<dbReference type="GO" id="GO:0046819">
    <property type="term" value="P:protein secretion by the type V secretion system"/>
    <property type="evidence" value="ECO:0007669"/>
    <property type="project" value="TreeGrafter"/>
</dbReference>
<evidence type="ECO:0000313" key="8">
    <source>
        <dbReference type="Proteomes" id="UP000239001"/>
    </source>
</evidence>
<dbReference type="Proteomes" id="UP000239001">
    <property type="component" value="Unassembled WGS sequence"/>
</dbReference>
<organism evidence="7 8">
    <name type="scientific">Aphanothece hegewaldii CCALA 016</name>
    <dbReference type="NCBI Taxonomy" id="2107694"/>
    <lineage>
        <taxon>Bacteria</taxon>
        <taxon>Bacillati</taxon>
        <taxon>Cyanobacteriota</taxon>
        <taxon>Cyanophyceae</taxon>
        <taxon>Oscillatoriophycideae</taxon>
        <taxon>Chroococcales</taxon>
        <taxon>Aphanothecaceae</taxon>
        <taxon>Aphanothece</taxon>
    </lineage>
</organism>
<dbReference type="OrthoDB" id="596066at2"/>
<keyword evidence="1" id="KW-0472">Membrane</keyword>
<evidence type="ECO:0000256" key="4">
    <source>
        <dbReference type="SAM" id="SignalP"/>
    </source>
</evidence>
<keyword evidence="2" id="KW-0812">Transmembrane</keyword>
<dbReference type="GO" id="GO:0008320">
    <property type="term" value="F:protein transmembrane transporter activity"/>
    <property type="evidence" value="ECO:0007669"/>
    <property type="project" value="TreeGrafter"/>
</dbReference>
<evidence type="ECO:0000259" key="6">
    <source>
        <dbReference type="Pfam" id="PF08479"/>
    </source>
</evidence>
<evidence type="ECO:0000256" key="2">
    <source>
        <dbReference type="ARBA" id="ARBA00022692"/>
    </source>
</evidence>
<gene>
    <name evidence="7" type="ORF">C7H19_15305</name>
</gene>
<keyword evidence="8" id="KW-1185">Reference proteome</keyword>
<dbReference type="Pfam" id="PF03865">
    <property type="entry name" value="ShlB"/>
    <property type="match status" value="1"/>
</dbReference>
<dbReference type="Gene3D" id="3.10.20.310">
    <property type="entry name" value="membrane protein fhac"/>
    <property type="match status" value="1"/>
</dbReference>
<dbReference type="AlphaFoldDB" id="A0A2T1LVW7"/>
<keyword evidence="1" id="KW-1134">Transmembrane beta strand</keyword>
<protein>
    <submittedName>
        <fullName evidence="7">Hemolysin activation/secretion protein</fullName>
    </submittedName>
</protein>
<dbReference type="InterPro" id="IPR005565">
    <property type="entry name" value="Hemolysn_activator_HlyB_C"/>
</dbReference>
<accession>A0A2T1LVW7</accession>
<dbReference type="Gene3D" id="2.40.160.50">
    <property type="entry name" value="membrane protein fhac: a member of the omp85/tpsb transporter family"/>
    <property type="match status" value="1"/>
</dbReference>
<keyword evidence="3" id="KW-0998">Cell outer membrane</keyword>
<dbReference type="PANTHER" id="PTHR34597:SF3">
    <property type="entry name" value="OUTER MEMBRANE TRANSPORTER CDIB"/>
    <property type="match status" value="1"/>
</dbReference>
<dbReference type="Pfam" id="PF08479">
    <property type="entry name" value="POTRA_2"/>
    <property type="match status" value="1"/>
</dbReference>
<dbReference type="EMBL" id="PXOH01000017">
    <property type="protein sequence ID" value="PSF35790.1"/>
    <property type="molecule type" value="Genomic_DNA"/>
</dbReference>
<dbReference type="GO" id="GO:0098046">
    <property type="term" value="C:type V protein secretion system complex"/>
    <property type="evidence" value="ECO:0007669"/>
    <property type="project" value="TreeGrafter"/>
</dbReference>
<keyword evidence="4" id="KW-0732">Signal</keyword>